<evidence type="ECO:0000313" key="1">
    <source>
        <dbReference type="EMBL" id="QHS82501.1"/>
    </source>
</evidence>
<sequence>MDKIVLIAPGTTEFPPKGWGACESIVWDYYENLTKRGYSVVIVNQADPNRIITETNNHKPSIVHIMYDDHIIVAPYIQCKKIYYTSHYAYITQPNFEQRQQWYFHNIFLRVIENQQYVTLNVISDQIKQIYVKYGFPAEKINVICNGSREDLFRFSKRPTKSDKSIYIAKVEFRKGQYKYQSLPNIDFVGNYHNSPFDKSNKNYLGEWTKPILYDNMTDYGNLVLLSDGEADPLVVKEALMAGLGLVLSECSCANLDLDQPFITVIPNDKLDNLAYIDRVIYENRKRSIECREQIREYAIEKFAWSNVIDRYCKMCI</sequence>
<dbReference type="EMBL" id="MN740803">
    <property type="protein sequence ID" value="QHS82501.1"/>
    <property type="molecule type" value="Genomic_DNA"/>
</dbReference>
<evidence type="ECO:0008006" key="2">
    <source>
        <dbReference type="Google" id="ProtNLM"/>
    </source>
</evidence>
<name>A0A6C0AT70_9ZZZZ</name>
<dbReference type="AlphaFoldDB" id="A0A6C0AT70"/>
<accession>A0A6C0AT70</accession>
<dbReference type="Gene3D" id="3.40.50.2000">
    <property type="entry name" value="Glycogen Phosphorylase B"/>
    <property type="match status" value="2"/>
</dbReference>
<reference evidence="1" key="1">
    <citation type="journal article" date="2020" name="Nature">
        <title>Giant virus diversity and host interactions through global metagenomics.</title>
        <authorList>
            <person name="Schulz F."/>
            <person name="Roux S."/>
            <person name="Paez-Espino D."/>
            <person name="Jungbluth S."/>
            <person name="Walsh D.A."/>
            <person name="Denef V.J."/>
            <person name="McMahon K.D."/>
            <person name="Konstantinidis K.T."/>
            <person name="Eloe-Fadrosh E.A."/>
            <person name="Kyrpides N.C."/>
            <person name="Woyke T."/>
        </authorList>
    </citation>
    <scope>NUCLEOTIDE SEQUENCE</scope>
    <source>
        <strain evidence="1">GVMAG-S-1101171-111</strain>
    </source>
</reference>
<proteinExistence type="predicted"/>
<protein>
    <recommendedName>
        <fullName evidence="2">Glycosyltransferase</fullName>
    </recommendedName>
</protein>
<organism evidence="1">
    <name type="scientific">viral metagenome</name>
    <dbReference type="NCBI Taxonomy" id="1070528"/>
    <lineage>
        <taxon>unclassified sequences</taxon>
        <taxon>metagenomes</taxon>
        <taxon>organismal metagenomes</taxon>
    </lineage>
</organism>
<dbReference type="SUPFAM" id="SSF53756">
    <property type="entry name" value="UDP-Glycosyltransferase/glycogen phosphorylase"/>
    <property type="match status" value="1"/>
</dbReference>